<keyword evidence="2" id="KW-0677">Repeat</keyword>
<dbReference type="GeneTree" id="ENSGT00940000155548"/>
<dbReference type="SMART" id="SM00150">
    <property type="entry name" value="SPEC"/>
    <property type="match status" value="3"/>
</dbReference>
<dbReference type="GO" id="GO:0005509">
    <property type="term" value="F:calcium ion binding"/>
    <property type="evidence" value="ECO:0007669"/>
    <property type="project" value="InterPro"/>
</dbReference>
<evidence type="ECO:0000256" key="2">
    <source>
        <dbReference type="ARBA" id="ARBA00022737"/>
    </source>
</evidence>
<dbReference type="InterPro" id="IPR002017">
    <property type="entry name" value="Spectrin_repeat"/>
</dbReference>
<evidence type="ECO:0000256" key="1">
    <source>
        <dbReference type="ARBA" id="ARBA00022723"/>
    </source>
</evidence>
<dbReference type="InterPro" id="IPR002048">
    <property type="entry name" value="EF_hand_dom"/>
</dbReference>
<organism evidence="7">
    <name type="scientific">Ursus maritimus</name>
    <name type="common">Polar bear</name>
    <name type="synonym">Thalarctos maritimus</name>
    <dbReference type="NCBI Taxonomy" id="29073"/>
    <lineage>
        <taxon>Eukaryota</taxon>
        <taxon>Metazoa</taxon>
        <taxon>Chordata</taxon>
        <taxon>Craniata</taxon>
        <taxon>Vertebrata</taxon>
        <taxon>Euteleostomi</taxon>
        <taxon>Mammalia</taxon>
        <taxon>Eutheria</taxon>
        <taxon>Laurasiatheria</taxon>
        <taxon>Carnivora</taxon>
        <taxon>Caniformia</taxon>
        <taxon>Ursidae</taxon>
        <taxon>Ursus</taxon>
    </lineage>
</organism>
<evidence type="ECO:0000259" key="6">
    <source>
        <dbReference type="PROSITE" id="PS50222"/>
    </source>
</evidence>
<dbReference type="OMA" id="EYCIARI"/>
<dbReference type="AlphaFoldDB" id="A0A452TZF2"/>
<keyword evidence="1" id="KW-0479">Metal-binding</keyword>
<dbReference type="FunFam" id="1.20.58.60:FF:000004">
    <property type="entry name" value="Actinin alpha 1"/>
    <property type="match status" value="1"/>
</dbReference>
<keyword evidence="4" id="KW-0009">Actin-binding</keyword>
<keyword evidence="5" id="KW-0175">Coiled coil</keyword>
<dbReference type="Pfam" id="PF00435">
    <property type="entry name" value="Spectrin"/>
    <property type="match status" value="3"/>
</dbReference>
<evidence type="ECO:0000256" key="4">
    <source>
        <dbReference type="ARBA" id="ARBA00023203"/>
    </source>
</evidence>
<dbReference type="PROSITE" id="PS50222">
    <property type="entry name" value="EF_HAND_2"/>
    <property type="match status" value="1"/>
</dbReference>
<dbReference type="Gene3D" id="1.20.58.60">
    <property type="match status" value="3"/>
</dbReference>
<evidence type="ECO:0000256" key="3">
    <source>
        <dbReference type="ARBA" id="ARBA00022837"/>
    </source>
</evidence>
<dbReference type="FunFam" id="1.20.58.60:FF:000003">
    <property type="entry name" value="Actinin, alpha 1"/>
    <property type="match status" value="1"/>
</dbReference>
<accession>A0A452TZF2</accession>
<feature type="domain" description="EF-hand" evidence="6">
    <location>
        <begin position="345"/>
        <end position="380"/>
    </location>
</feature>
<feature type="coiled-coil region" evidence="5">
    <location>
        <begin position="15"/>
        <end position="49"/>
    </location>
</feature>
<proteinExistence type="predicted"/>
<evidence type="ECO:0000256" key="5">
    <source>
        <dbReference type="SAM" id="Coils"/>
    </source>
</evidence>
<reference evidence="7" key="1">
    <citation type="submission" date="2019-03" db="UniProtKB">
        <authorList>
            <consortium name="Ensembl"/>
        </authorList>
    </citation>
    <scope>IDENTIFICATION</scope>
</reference>
<dbReference type="PANTHER" id="PTHR11915">
    <property type="entry name" value="SPECTRIN/FILAMIN RELATED CYTOSKELETAL PROTEIN"/>
    <property type="match status" value="1"/>
</dbReference>
<dbReference type="SMART" id="SM01184">
    <property type="entry name" value="efhand_Ca_insen"/>
    <property type="match status" value="1"/>
</dbReference>
<dbReference type="SUPFAM" id="SSF46966">
    <property type="entry name" value="Spectrin repeat"/>
    <property type="match status" value="3"/>
</dbReference>
<dbReference type="InterPro" id="IPR011992">
    <property type="entry name" value="EF-hand-dom_pair"/>
</dbReference>
<dbReference type="Gene3D" id="1.10.238.10">
    <property type="entry name" value="EF-hand"/>
    <property type="match status" value="1"/>
</dbReference>
<dbReference type="Pfam" id="PF08726">
    <property type="entry name" value="EFhand_Ca_insen"/>
    <property type="match status" value="1"/>
</dbReference>
<keyword evidence="3" id="KW-0106">Calcium</keyword>
<evidence type="ECO:0000313" key="7">
    <source>
        <dbReference type="Ensembl" id="ENSUMAP00000013744"/>
    </source>
</evidence>
<dbReference type="Ensembl" id="ENSUMAT00000016305.1">
    <property type="protein sequence ID" value="ENSUMAP00000013744.1"/>
    <property type="gene ID" value="ENSUMAG00000010120.1"/>
</dbReference>
<dbReference type="CDD" id="cd00176">
    <property type="entry name" value="SPEC"/>
    <property type="match status" value="1"/>
</dbReference>
<protein>
    <recommendedName>
        <fullName evidence="6">EF-hand domain-containing protein</fullName>
    </recommendedName>
</protein>
<dbReference type="FunFam" id="1.20.58.60:FF:000005">
    <property type="entry name" value="Actinin alpha 1"/>
    <property type="match status" value="1"/>
</dbReference>
<dbReference type="InterPro" id="IPR018159">
    <property type="entry name" value="Spectrin/alpha-actinin"/>
</dbReference>
<dbReference type="FunFam" id="1.10.238.10:FF:000004">
    <property type="entry name" value="Actinin alpha 1"/>
    <property type="match status" value="1"/>
</dbReference>
<dbReference type="InterPro" id="IPR014837">
    <property type="entry name" value="EF-hand_Ca_insen"/>
</dbReference>
<dbReference type="GO" id="GO:0003779">
    <property type="term" value="F:actin binding"/>
    <property type="evidence" value="ECO:0007669"/>
    <property type="project" value="UniProtKB-KW"/>
</dbReference>
<sequence length="494" mass="56225">MLRQKDYETATLSEIKALLKKHEAFESDLAAHQDRVEQIAAIAQELNELDYYDSPNVNARCQKICDQWDSLGALTQKRREALERTEKLLETIDQLYLEYAKRAAPFNNWMEGAMEDLQDTFIVHTIEEIQGLTTAHEQFKATLPDADKERLAILGIHNEVSKIVQTYHVNMAGTNPYTTITPQEINGKWDHVRQLVPRRDQALTEEHARQQHNERLRKQFAAQANVIGPWIQTKMEEIGRISIEMHGTLEDQLSHLRQYEKSIVNYKPKIDQLEGDHQLIQEALIFDNKHTNYTMEHIRVGWEQLLTTIARTINEVENQILTRDAKGISQEQMNEFRASFNHFDRGEAEFARIMSIVDPNRLGVVTFQAFIDFMSRETADTDTADQVMASFKILAGDKNYITVDELRRELPPDQAEYCIARIAATTPCRVLWTTCPSPRRCTARATSNPPAQASALALPAVHPLPCAPCCPISRPCSAGSLLPTLPALLALTNK</sequence>
<name>A0A452TZF2_URSMA</name>
<dbReference type="SUPFAM" id="SSF47473">
    <property type="entry name" value="EF-hand"/>
    <property type="match status" value="1"/>
</dbReference>